<dbReference type="Gene3D" id="3.20.20.520">
    <property type="entry name" value="Glycosyl hydrolase family 115"/>
    <property type="match status" value="1"/>
</dbReference>
<dbReference type="InterPro" id="IPR041437">
    <property type="entry name" value="GH115_C"/>
</dbReference>
<evidence type="ECO:0008006" key="6">
    <source>
        <dbReference type="Google" id="ProtNLM"/>
    </source>
</evidence>
<dbReference type="OrthoDB" id="8727830at2"/>
<gene>
    <name evidence="4" type="ORF">CQ394_18365</name>
</gene>
<organism evidence="4 5">
    <name type="scientific">Clostridium neonatale</name>
    <dbReference type="NCBI Taxonomy" id="137838"/>
    <lineage>
        <taxon>Bacteria</taxon>
        <taxon>Bacillati</taxon>
        <taxon>Bacillota</taxon>
        <taxon>Clostridia</taxon>
        <taxon>Eubacteriales</taxon>
        <taxon>Clostridiaceae</taxon>
        <taxon>Clostridium</taxon>
    </lineage>
</organism>
<dbReference type="Proteomes" id="UP000220840">
    <property type="component" value="Unassembled WGS sequence"/>
</dbReference>
<dbReference type="InterPro" id="IPR024361">
    <property type="entry name" value="BACON"/>
</dbReference>
<name>A0A2A7MD43_9CLOT</name>
<feature type="domain" description="BACON" evidence="3">
    <location>
        <begin position="689"/>
        <end position="760"/>
    </location>
</feature>
<protein>
    <recommendedName>
        <fullName evidence="6">Gylcosyl hydrolase 115 C-terminal domain-containing protein</fullName>
    </recommendedName>
</protein>
<comment type="caution">
    <text evidence="4">The sequence shown here is derived from an EMBL/GenBank/DDBJ whole genome shotgun (WGS) entry which is preliminary data.</text>
</comment>
<dbReference type="Gene3D" id="3.30.379.10">
    <property type="entry name" value="Chitobiase/beta-hexosaminidase domain 2-like"/>
    <property type="match status" value="1"/>
</dbReference>
<dbReference type="GO" id="GO:0005975">
    <property type="term" value="P:carbohydrate metabolic process"/>
    <property type="evidence" value="ECO:0007669"/>
    <property type="project" value="UniProtKB-ARBA"/>
</dbReference>
<accession>A0A2A7MD43</accession>
<dbReference type="Pfam" id="PF17829">
    <property type="entry name" value="GH115_C"/>
    <property type="match status" value="1"/>
</dbReference>
<dbReference type="Pfam" id="PF15979">
    <property type="entry name" value="Glyco_hydro_115"/>
    <property type="match status" value="1"/>
</dbReference>
<dbReference type="InterPro" id="IPR042301">
    <property type="entry name" value="GH115_sf"/>
</dbReference>
<dbReference type="Gene3D" id="1.20.58.2150">
    <property type="match status" value="1"/>
</dbReference>
<dbReference type="STRING" id="137838.GCA_001458595_00844"/>
<dbReference type="PANTHER" id="PTHR37842">
    <property type="match status" value="1"/>
</dbReference>
<dbReference type="SUPFAM" id="SSF55545">
    <property type="entry name" value="beta-N-acetylhexosaminidase-like domain"/>
    <property type="match status" value="1"/>
</dbReference>
<reference evidence="4 5" key="1">
    <citation type="submission" date="2017-10" db="EMBL/GenBank/DDBJ databases">
        <title>Effective Description of Clostridium neonatale sp. nov. linked to necrotizing enterocolitis in neonates and a clarification of species assignable to the genus Clostridium (Prazmowski 1880) emend. Lawson and Rainey 2016.</title>
        <authorList>
            <person name="Bernard K."/>
            <person name="Burdz T."/>
            <person name="Wiebe D."/>
            <person name="Balcewich B."/>
            <person name="Alfa M."/>
            <person name="Bernier A.-M."/>
        </authorList>
    </citation>
    <scope>NUCLEOTIDE SEQUENCE [LARGE SCALE GENOMIC DNA]</scope>
    <source>
        <strain evidence="4 5">LCDC99A005</strain>
    </source>
</reference>
<dbReference type="RefSeq" id="WP_058293778.1">
    <property type="nucleotide sequence ID" value="NZ_CAMRXG010000032.1"/>
</dbReference>
<proteinExistence type="predicted"/>
<evidence type="ECO:0000259" key="2">
    <source>
        <dbReference type="Pfam" id="PF17829"/>
    </source>
</evidence>
<evidence type="ECO:0000256" key="1">
    <source>
        <dbReference type="ARBA" id="ARBA00022801"/>
    </source>
</evidence>
<dbReference type="InterPro" id="IPR029018">
    <property type="entry name" value="Hex-like_dom2"/>
</dbReference>
<evidence type="ECO:0000313" key="4">
    <source>
        <dbReference type="EMBL" id="PEG29333.1"/>
    </source>
</evidence>
<dbReference type="Pfam" id="PF19190">
    <property type="entry name" value="BACON_2"/>
    <property type="match status" value="1"/>
</dbReference>
<dbReference type="EMBL" id="PDCJ01000004">
    <property type="protein sequence ID" value="PEG29333.1"/>
    <property type="molecule type" value="Genomic_DNA"/>
</dbReference>
<evidence type="ECO:0000259" key="3">
    <source>
        <dbReference type="Pfam" id="PF19190"/>
    </source>
</evidence>
<dbReference type="InterPro" id="IPR031924">
    <property type="entry name" value="GH115"/>
</dbReference>
<dbReference type="GO" id="GO:0016787">
    <property type="term" value="F:hydrolase activity"/>
    <property type="evidence" value="ECO:0007669"/>
    <property type="project" value="UniProtKB-KW"/>
</dbReference>
<feature type="domain" description="Gylcosyl hydrolase 115 C-terminal" evidence="2">
    <location>
        <begin position="773"/>
        <end position="945"/>
    </location>
</feature>
<dbReference type="Gene3D" id="2.60.120.1620">
    <property type="match status" value="1"/>
</dbReference>
<dbReference type="AlphaFoldDB" id="A0A2A7MD43"/>
<keyword evidence="5" id="KW-1185">Reference proteome</keyword>
<sequence>MLYYKSKIAITAEGKACDIFIDRYGNDYDGLKLVAKSFTEDITMVTGIKPKVVTDVKELKKSAIIAGSIGNNIIIDTLIINKRIDVSDIKERRECYKIQVVENPYKGIEKAIIIVGSDKRGTMYGIYYISELIGVSPWSYFGDVVPEKKSELIFDENDLNFTSKEPSVKYRGFFLNDEWPSLGSWVTNSFGDFNEEFYEKIFQLILRLKGNFMWPAMWSAVFSENGKSNPLANAKLADTYGIVMGTSHHESMFRSGEEWKKINNKYGDNTTWDFASNKEAITKFWEDGLKRNKNFESFITIGMRGEQDSALEGSEEENIELLKEIIITQKDLLKKHGLEKERQVLTIYKEVEKYWYGTDKAEGLRNWDVLDDVTIMLADDNFANVRTLPIEKEASRKAGWGMYYHFDYHGGPYSYEWVNVTPLEKIWEQMSMAYDYGVRDIWIVNVGDLKPMEFPVSYFLDLAYSFETWGTNGINKIRKYTKKWCMQQFGKVVGQDLINGIESILTDYTKMNGSRKPEVTSASTYSYINYNEAKRVLKKVIDLENRSKKYYDQMPDYLKDAYYQLIYYPAVASANVVKMQIYAGLNSIYYKRKSCLANLYAQLVEECKVKDTEMQNYYNNIMSNGKWKGMMSSPHIGYTQWCPDGWKYPEVNNVSLQNESIMIVDVEGCEKGYSGGTVDLPSFTNLNKENYDITISNGGKIEFEYEVKTSKDWINVDNMHGSISNGKTINISIDWSKVSKTLAGYITISGAGKIVKINVTAEVIDTYDLPKMTFIETHDVVSIEAEHVSNNIEKAKASWKVIENYGRTLSSVKMFPTTVSFEKVEDAPYLEYLLKVNMDSEYILTTYIAPTNNLREKSRLKYAVAFDGEKETIADAFIDDFIAGSYTNDSWCEAVLNNIHITTTKHRLTKGIHKLRFYGMDAGLVLQKLVLSKEKLPYSYFGPEESFYVAHK</sequence>
<keyword evidence="1" id="KW-0378">Hydrolase</keyword>
<dbReference type="PANTHER" id="PTHR37842:SF2">
    <property type="entry name" value="GYLCOSYL HYDROLASE 115 C-TERMINAL DOMAIN-CONTAINING PROTEIN"/>
    <property type="match status" value="1"/>
</dbReference>
<evidence type="ECO:0000313" key="5">
    <source>
        <dbReference type="Proteomes" id="UP000220840"/>
    </source>
</evidence>